<protein>
    <submittedName>
        <fullName evidence="1">Uncharacterized protein</fullName>
    </submittedName>
</protein>
<gene>
    <name evidence="1" type="ORF">MENTE1834_LOCUS8584</name>
</gene>
<dbReference type="Proteomes" id="UP001497535">
    <property type="component" value="Unassembled WGS sequence"/>
</dbReference>
<evidence type="ECO:0000313" key="2">
    <source>
        <dbReference type="Proteomes" id="UP001497535"/>
    </source>
</evidence>
<keyword evidence="2" id="KW-1185">Reference proteome</keyword>
<dbReference type="EMBL" id="CAVMJV010000007">
    <property type="protein sequence ID" value="CAK5034923.1"/>
    <property type="molecule type" value="Genomic_DNA"/>
</dbReference>
<reference evidence="1" key="1">
    <citation type="submission" date="2023-11" db="EMBL/GenBank/DDBJ databases">
        <authorList>
            <person name="Poullet M."/>
        </authorList>
    </citation>
    <scope>NUCLEOTIDE SEQUENCE</scope>
    <source>
        <strain evidence="1">E1834</strain>
    </source>
</reference>
<name>A0ACB0Y7Y5_MELEN</name>
<organism evidence="1 2">
    <name type="scientific">Meloidogyne enterolobii</name>
    <name type="common">Root-knot nematode worm</name>
    <name type="synonym">Meloidogyne mayaguensis</name>
    <dbReference type="NCBI Taxonomy" id="390850"/>
    <lineage>
        <taxon>Eukaryota</taxon>
        <taxon>Metazoa</taxon>
        <taxon>Ecdysozoa</taxon>
        <taxon>Nematoda</taxon>
        <taxon>Chromadorea</taxon>
        <taxon>Rhabditida</taxon>
        <taxon>Tylenchina</taxon>
        <taxon>Tylenchomorpha</taxon>
        <taxon>Tylenchoidea</taxon>
        <taxon>Meloidogynidae</taxon>
        <taxon>Meloidogyninae</taxon>
        <taxon>Meloidogyne</taxon>
    </lineage>
</organism>
<evidence type="ECO:0000313" key="1">
    <source>
        <dbReference type="EMBL" id="CAK5034923.1"/>
    </source>
</evidence>
<accession>A0ACB0Y7Y5</accession>
<sequence>MAAKSVKVAEISKTTSTTTNKEQQKQKSTETTKQRSSNTQQKKQQQQIRSKQPIAGSSESSCESFSDNIKNNFDEKEGIGFKLNWMNLRDAESGKILWQSTEDLANPNFEHKAKIPKNILKCKSVSREINFTSERKIEKFRLEQRVFLNNRAIEEWYFDFGFVIPQSTNTWQTLIEAAPEGQMLPASLLSGNIVIETSFFDDDFLVSTSRVRLYYE</sequence>
<proteinExistence type="predicted"/>
<comment type="caution">
    <text evidence="1">The sequence shown here is derived from an EMBL/GenBank/DDBJ whole genome shotgun (WGS) entry which is preliminary data.</text>
</comment>